<evidence type="ECO:0000313" key="1">
    <source>
        <dbReference type="EMBL" id="KAG8364611.1"/>
    </source>
</evidence>
<dbReference type="PANTHER" id="PTHR33592">
    <property type="entry name" value="TRANSMEMBRANE PROTEIN"/>
    <property type="match status" value="1"/>
</dbReference>
<comment type="caution">
    <text evidence="1">The sequence shown here is derived from an EMBL/GenBank/DDBJ whole genome shotgun (WGS) entry which is preliminary data.</text>
</comment>
<protein>
    <submittedName>
        <fullName evidence="1">Uncharacterized protein</fullName>
    </submittedName>
</protein>
<accession>A0AAV6W3A6</accession>
<dbReference type="AlphaFoldDB" id="A0AAV6W3A6"/>
<gene>
    <name evidence="1" type="ORF">BUALT_Bualt18G0015500</name>
</gene>
<reference evidence="1" key="1">
    <citation type="submission" date="2019-10" db="EMBL/GenBank/DDBJ databases">
        <authorList>
            <person name="Zhang R."/>
            <person name="Pan Y."/>
            <person name="Wang J."/>
            <person name="Ma R."/>
            <person name="Yu S."/>
        </authorList>
    </citation>
    <scope>NUCLEOTIDE SEQUENCE</scope>
    <source>
        <strain evidence="1">LA-IB0</strain>
        <tissue evidence="1">Leaf</tissue>
    </source>
</reference>
<dbReference type="Proteomes" id="UP000826271">
    <property type="component" value="Unassembled WGS sequence"/>
</dbReference>
<dbReference type="PANTHER" id="PTHR33592:SF10">
    <property type="entry name" value="TRANSMEMBRANE PROTEIN"/>
    <property type="match status" value="1"/>
</dbReference>
<keyword evidence="2" id="KW-1185">Reference proteome</keyword>
<organism evidence="1 2">
    <name type="scientific">Buddleja alternifolia</name>
    <dbReference type="NCBI Taxonomy" id="168488"/>
    <lineage>
        <taxon>Eukaryota</taxon>
        <taxon>Viridiplantae</taxon>
        <taxon>Streptophyta</taxon>
        <taxon>Embryophyta</taxon>
        <taxon>Tracheophyta</taxon>
        <taxon>Spermatophyta</taxon>
        <taxon>Magnoliopsida</taxon>
        <taxon>eudicotyledons</taxon>
        <taxon>Gunneridae</taxon>
        <taxon>Pentapetalae</taxon>
        <taxon>asterids</taxon>
        <taxon>lamiids</taxon>
        <taxon>Lamiales</taxon>
        <taxon>Scrophulariaceae</taxon>
        <taxon>Buddlejeae</taxon>
        <taxon>Buddleja</taxon>
    </lineage>
</organism>
<evidence type="ECO:0000313" key="2">
    <source>
        <dbReference type="Proteomes" id="UP000826271"/>
    </source>
</evidence>
<name>A0AAV6W3A6_9LAMI</name>
<sequence length="112" mass="12138">MAADHHRGCITLQLLLIIFLIFSNWNCRGIVAMRPLKEGERWMTKINLVIQSLPRGPVPPSRGSPCTYIPGGKSRGRCALATNEGDSSDHPAAAPMIHFAAASESNGSQIQE</sequence>
<proteinExistence type="predicted"/>
<dbReference type="EMBL" id="WHWC01000018">
    <property type="protein sequence ID" value="KAG8364611.1"/>
    <property type="molecule type" value="Genomic_DNA"/>
</dbReference>